<accession>A0A9Q1BV56</accession>
<dbReference type="InterPro" id="IPR050373">
    <property type="entry name" value="Fibrinogen_C-term_domain"/>
</dbReference>
<name>A0A9Q1BV56_HOLLE</name>
<feature type="domain" description="Fibrinogen C-terminal" evidence="4">
    <location>
        <begin position="114"/>
        <end position="335"/>
    </location>
</feature>
<dbReference type="InterPro" id="IPR036056">
    <property type="entry name" value="Fibrinogen-like_C"/>
</dbReference>
<dbReference type="PROSITE" id="PS50026">
    <property type="entry name" value="EGF_3"/>
    <property type="match status" value="1"/>
</dbReference>
<keyword evidence="1" id="KW-1015">Disulfide bond</keyword>
<dbReference type="Pfam" id="PF12714">
    <property type="entry name" value="TILa"/>
    <property type="match status" value="1"/>
</dbReference>
<dbReference type="PROSITE" id="PS00010">
    <property type="entry name" value="ASX_HYDROXYL"/>
    <property type="match status" value="1"/>
</dbReference>
<feature type="domain" description="EGF-like" evidence="3">
    <location>
        <begin position="80"/>
        <end position="118"/>
    </location>
</feature>
<dbReference type="InterPro" id="IPR000742">
    <property type="entry name" value="EGF"/>
</dbReference>
<keyword evidence="2" id="KW-0245">EGF-like domain</keyword>
<comment type="caution">
    <text evidence="5">The sequence shown here is derived from an EMBL/GenBank/DDBJ whole genome shotgun (WGS) entry which is preliminary data.</text>
</comment>
<comment type="caution">
    <text evidence="2">Lacks conserved residue(s) required for the propagation of feature annotation.</text>
</comment>
<dbReference type="CDD" id="cd19941">
    <property type="entry name" value="TIL"/>
    <property type="match status" value="1"/>
</dbReference>
<dbReference type="GO" id="GO:0005615">
    <property type="term" value="C:extracellular space"/>
    <property type="evidence" value="ECO:0007669"/>
    <property type="project" value="TreeGrafter"/>
</dbReference>
<dbReference type="Gene3D" id="2.10.25.10">
    <property type="entry name" value="Laminin"/>
    <property type="match status" value="1"/>
</dbReference>
<evidence type="ECO:0000259" key="3">
    <source>
        <dbReference type="PROSITE" id="PS50026"/>
    </source>
</evidence>
<dbReference type="InterPro" id="IPR000152">
    <property type="entry name" value="EGF-type_Asp/Asn_hydroxyl_site"/>
</dbReference>
<dbReference type="SUPFAM" id="SSF56496">
    <property type="entry name" value="Fibrinogen C-terminal domain-like"/>
    <property type="match status" value="1"/>
</dbReference>
<dbReference type="OrthoDB" id="8866652at2759"/>
<dbReference type="Pfam" id="PF00147">
    <property type="entry name" value="Fibrinogen_C"/>
    <property type="match status" value="1"/>
</dbReference>
<dbReference type="AlphaFoldDB" id="A0A9Q1BV56"/>
<evidence type="ECO:0000313" key="5">
    <source>
        <dbReference type="EMBL" id="KAJ8033156.1"/>
    </source>
</evidence>
<dbReference type="Gene3D" id="3.90.215.10">
    <property type="entry name" value="Gamma Fibrinogen, chain A, domain 1"/>
    <property type="match status" value="1"/>
</dbReference>
<evidence type="ECO:0000256" key="2">
    <source>
        <dbReference type="PROSITE-ProRule" id="PRU00076"/>
    </source>
</evidence>
<organism evidence="5 6">
    <name type="scientific">Holothuria leucospilota</name>
    <name type="common">Black long sea cucumber</name>
    <name type="synonym">Mertensiothuria leucospilota</name>
    <dbReference type="NCBI Taxonomy" id="206669"/>
    <lineage>
        <taxon>Eukaryota</taxon>
        <taxon>Metazoa</taxon>
        <taxon>Echinodermata</taxon>
        <taxon>Eleutherozoa</taxon>
        <taxon>Echinozoa</taxon>
        <taxon>Holothuroidea</taxon>
        <taxon>Aspidochirotacea</taxon>
        <taxon>Aspidochirotida</taxon>
        <taxon>Holothuriidae</taxon>
        <taxon>Holothuria</taxon>
    </lineage>
</organism>
<evidence type="ECO:0000256" key="1">
    <source>
        <dbReference type="ARBA" id="ARBA00023157"/>
    </source>
</evidence>
<dbReference type="PROSITE" id="PS01186">
    <property type="entry name" value="EGF_2"/>
    <property type="match status" value="1"/>
</dbReference>
<dbReference type="PROSITE" id="PS51406">
    <property type="entry name" value="FIBRINOGEN_C_2"/>
    <property type="match status" value="1"/>
</dbReference>
<evidence type="ECO:0000259" key="4">
    <source>
        <dbReference type="PROSITE" id="PS51406"/>
    </source>
</evidence>
<dbReference type="EMBL" id="JAIZAY010000011">
    <property type="protein sequence ID" value="KAJ8033156.1"/>
    <property type="molecule type" value="Genomic_DNA"/>
</dbReference>
<proteinExistence type="predicted"/>
<dbReference type="PANTHER" id="PTHR19143">
    <property type="entry name" value="FIBRINOGEN/TENASCIN/ANGIOPOEITIN"/>
    <property type="match status" value="1"/>
</dbReference>
<dbReference type="SMART" id="SM00181">
    <property type="entry name" value="EGF"/>
    <property type="match status" value="2"/>
</dbReference>
<sequence length="335" mass="38475">MIYTNCTCQTTCEDPDRLNGCYNCSGGELCICPDGFYLLEGNCVPPEGCGCYVQNEEVIIQEGDTKLVLNCTRQCSCVNGGLSCNNYQCDTNALCDNRNGTFECHCKDGYQGDGDNCTRLTDCTDVYNVGFVDDGVYKILPTGWTEEAFEVYCKDRWNVRLKVFQRREDGSVDFFRYWADYKEGFGDPRRETWLGLEKLFYLTNQGTYELKISLTSDNTPHEISQTSFKISDETGNYRITDLGFYTSTLGMYYEYCTDLMNYHRTFQFSTRDRDNDNHPSVDCAGNHLGGWWYRSCWTIYLNGPYGSLEPPGVCYHISSIRYCNIPFTEMSIRRV</sequence>
<dbReference type="InterPro" id="IPR025615">
    <property type="entry name" value="TILa_dom"/>
</dbReference>
<dbReference type="SMART" id="SM00186">
    <property type="entry name" value="FBG"/>
    <property type="match status" value="1"/>
</dbReference>
<evidence type="ECO:0000313" key="6">
    <source>
        <dbReference type="Proteomes" id="UP001152320"/>
    </source>
</evidence>
<dbReference type="InterPro" id="IPR002181">
    <property type="entry name" value="Fibrinogen_a/b/g_C_dom"/>
</dbReference>
<dbReference type="InterPro" id="IPR014716">
    <property type="entry name" value="Fibrinogen_a/b/g_C_1"/>
</dbReference>
<dbReference type="Proteomes" id="UP001152320">
    <property type="component" value="Chromosome 11"/>
</dbReference>
<reference evidence="5" key="1">
    <citation type="submission" date="2021-10" db="EMBL/GenBank/DDBJ databases">
        <title>Tropical sea cucumber genome reveals ecological adaptation and Cuvierian tubules defense mechanism.</title>
        <authorList>
            <person name="Chen T."/>
        </authorList>
    </citation>
    <scope>NUCLEOTIDE SEQUENCE</scope>
    <source>
        <strain evidence="5">Nanhai2018</strain>
        <tissue evidence="5">Muscle</tissue>
    </source>
</reference>
<keyword evidence="6" id="KW-1185">Reference proteome</keyword>
<protein>
    <submittedName>
        <fullName evidence="5">Fibrinogen C domain-containing protein 1</fullName>
    </submittedName>
</protein>
<gene>
    <name evidence="5" type="ORF">HOLleu_23307</name>
</gene>